<accession>A0A7I9V346</accession>
<feature type="transmembrane region" description="Helical" evidence="8">
    <location>
        <begin position="153"/>
        <end position="171"/>
    </location>
</feature>
<dbReference type="PANTHER" id="PTHR30569">
    <property type="entry name" value="CYTOSINE TRANSPORTER CODB"/>
    <property type="match status" value="1"/>
</dbReference>
<evidence type="ECO:0000256" key="6">
    <source>
        <dbReference type="ARBA" id="ARBA00023136"/>
    </source>
</evidence>
<dbReference type="EMBL" id="BJOV01000001">
    <property type="protein sequence ID" value="GED99827.1"/>
    <property type="molecule type" value="Genomic_DNA"/>
</dbReference>
<dbReference type="PIRSF" id="PIRSF002744">
    <property type="entry name" value="Pur-cyt_permease"/>
    <property type="match status" value="1"/>
</dbReference>
<feature type="transmembrane region" description="Helical" evidence="8">
    <location>
        <begin position="409"/>
        <end position="430"/>
    </location>
</feature>
<evidence type="ECO:0000256" key="8">
    <source>
        <dbReference type="SAM" id="Phobius"/>
    </source>
</evidence>
<dbReference type="RefSeq" id="WP_161893780.1">
    <property type="nucleotide sequence ID" value="NZ_BJOV01000001.1"/>
</dbReference>
<evidence type="ECO:0000313" key="9">
    <source>
        <dbReference type="EMBL" id="GED99827.1"/>
    </source>
</evidence>
<keyword evidence="5 8" id="KW-1133">Transmembrane helix</keyword>
<dbReference type="InterPro" id="IPR026030">
    <property type="entry name" value="Pur-cyt_permease_Fcy2/21/22"/>
</dbReference>
<reference evidence="10" key="1">
    <citation type="submission" date="2019-06" db="EMBL/GenBank/DDBJ databases">
        <title>Gordonia isolated from sludge of a wastewater treatment plant.</title>
        <authorList>
            <person name="Tamura T."/>
            <person name="Aoyama K."/>
            <person name="Kang Y."/>
            <person name="Saito S."/>
            <person name="Akiyama N."/>
            <person name="Yazawa K."/>
            <person name="Gonoi T."/>
            <person name="Mikami Y."/>
        </authorList>
    </citation>
    <scope>NUCLEOTIDE SEQUENCE [LARGE SCALE GENOMIC DNA]</scope>
    <source>
        <strain evidence="10">NBRC 107696</strain>
    </source>
</reference>
<feature type="transmembrane region" description="Helical" evidence="8">
    <location>
        <begin position="371"/>
        <end position="389"/>
    </location>
</feature>
<feature type="transmembrane region" description="Helical" evidence="8">
    <location>
        <begin position="41"/>
        <end position="64"/>
    </location>
</feature>
<feature type="transmembrane region" description="Helical" evidence="8">
    <location>
        <begin position="436"/>
        <end position="454"/>
    </location>
</feature>
<feature type="transmembrane region" description="Helical" evidence="8">
    <location>
        <begin position="260"/>
        <end position="282"/>
    </location>
</feature>
<feature type="transmembrane region" description="Helical" evidence="8">
    <location>
        <begin position="183"/>
        <end position="201"/>
    </location>
</feature>
<dbReference type="GO" id="GO:0005886">
    <property type="term" value="C:plasma membrane"/>
    <property type="evidence" value="ECO:0007669"/>
    <property type="project" value="TreeGrafter"/>
</dbReference>
<dbReference type="InterPro" id="IPR001248">
    <property type="entry name" value="Pur-cyt_permease"/>
</dbReference>
<dbReference type="InterPro" id="IPR030191">
    <property type="entry name" value="CodB"/>
</dbReference>
<comment type="caution">
    <text evidence="9">The sequence shown here is derived from an EMBL/GenBank/DDBJ whole genome shotgun (WGS) entry which is preliminary data.</text>
</comment>
<keyword evidence="10" id="KW-1185">Reference proteome</keyword>
<evidence type="ECO:0000256" key="3">
    <source>
        <dbReference type="ARBA" id="ARBA00022448"/>
    </source>
</evidence>
<dbReference type="PANTHER" id="PTHR30569:SF0">
    <property type="entry name" value="CYTOSINE PERMEASE"/>
    <property type="match status" value="1"/>
</dbReference>
<comment type="similarity">
    <text evidence="2 7">Belongs to the purine-cytosine permease (2.A.39) family.</text>
</comment>
<protein>
    <submittedName>
        <fullName evidence="9">Cytosine permease</fullName>
    </submittedName>
</protein>
<feature type="transmembrane region" description="Helical" evidence="8">
    <location>
        <begin position="221"/>
        <end position="239"/>
    </location>
</feature>
<name>A0A7I9V346_9ACTN</name>
<evidence type="ECO:0000256" key="7">
    <source>
        <dbReference type="PIRNR" id="PIRNR002744"/>
    </source>
</evidence>
<sequence length="497" mass="54727">MKPSEQIERELAEKYKQPKNVEQFGVERIPDELRTVRWWDIFAIFLNFLINPGTITISGILIAAGLGFWQAMVTGVLSILIGFSVYLIAATVGSDYAIPGLVSMRAIFGIRGAAITSILRALSSIYWFAFQTVAASLGIAMVLHRLFDRDFSLIWISVGCAVLQLVVSMYGYHALAKLSRFAFVYKLIFSCVIIVMLMTFPEDGYAPSEVLRFAGSDHGQITLMAFWAFAWGTSWFTNFTDAADFCRYTKSRKEMWLGTLLAAIVGQLICSFIGGYAVAALGGDMGPEDSALTVIVDTTRGSWILLVLLLVYVVLDAWMINVQNLYTAGLAITSLFSRVGRFWGTLGVGILGIALSMSSTLISGFDGYMDALGNIFAPLAGVFVAHYVILQRWGMQVDELFTHRDSRYWYWGGVNWVAMIAVAVGIPVNHLVPQEYGNILVSAAFSGLVYLVLVRLSKSGSDQLTNALYPIPHRPTFSYMKGDASVDAVRSDYVAAD</sequence>
<proteinExistence type="inferred from homology"/>
<dbReference type="GO" id="GO:0015209">
    <property type="term" value="F:cytosine transmembrane transporter activity"/>
    <property type="evidence" value="ECO:0007669"/>
    <property type="project" value="InterPro"/>
</dbReference>
<feature type="transmembrane region" description="Helical" evidence="8">
    <location>
        <begin position="342"/>
        <end position="365"/>
    </location>
</feature>
<dbReference type="OrthoDB" id="6083029at2"/>
<gene>
    <name evidence="9" type="ORF">nbrc107696_02740</name>
</gene>
<evidence type="ECO:0000313" key="10">
    <source>
        <dbReference type="Proteomes" id="UP000444960"/>
    </source>
</evidence>
<keyword evidence="3 7" id="KW-0813">Transport</keyword>
<keyword evidence="6 7" id="KW-0472">Membrane</keyword>
<evidence type="ECO:0000256" key="5">
    <source>
        <dbReference type="ARBA" id="ARBA00022989"/>
    </source>
</evidence>
<dbReference type="Proteomes" id="UP000444960">
    <property type="component" value="Unassembled WGS sequence"/>
</dbReference>
<comment type="subcellular location">
    <subcellularLocation>
        <location evidence="1">Membrane</location>
        <topology evidence="1">Multi-pass membrane protein</topology>
    </subcellularLocation>
</comment>
<keyword evidence="4 8" id="KW-0812">Transmembrane</keyword>
<dbReference type="Pfam" id="PF02133">
    <property type="entry name" value="Transp_cyt_pur"/>
    <property type="match status" value="1"/>
</dbReference>
<feature type="transmembrane region" description="Helical" evidence="8">
    <location>
        <begin position="302"/>
        <end position="321"/>
    </location>
</feature>
<organism evidence="9 10">
    <name type="scientific">Gordonia spumicola</name>
    <dbReference type="NCBI Taxonomy" id="589161"/>
    <lineage>
        <taxon>Bacteria</taxon>
        <taxon>Bacillati</taxon>
        <taxon>Actinomycetota</taxon>
        <taxon>Actinomycetes</taxon>
        <taxon>Mycobacteriales</taxon>
        <taxon>Gordoniaceae</taxon>
        <taxon>Gordonia</taxon>
    </lineage>
</organism>
<evidence type="ECO:0000256" key="1">
    <source>
        <dbReference type="ARBA" id="ARBA00004141"/>
    </source>
</evidence>
<feature type="transmembrane region" description="Helical" evidence="8">
    <location>
        <begin position="71"/>
        <end position="90"/>
    </location>
</feature>
<feature type="transmembrane region" description="Helical" evidence="8">
    <location>
        <begin position="126"/>
        <end position="147"/>
    </location>
</feature>
<evidence type="ECO:0000256" key="4">
    <source>
        <dbReference type="ARBA" id="ARBA00022692"/>
    </source>
</evidence>
<evidence type="ECO:0000256" key="2">
    <source>
        <dbReference type="ARBA" id="ARBA00008974"/>
    </source>
</evidence>
<dbReference type="Gene3D" id="1.10.4160.10">
    <property type="entry name" value="Hydantoin permease"/>
    <property type="match status" value="1"/>
</dbReference>
<dbReference type="AlphaFoldDB" id="A0A7I9V346"/>